<evidence type="ECO:0000313" key="7">
    <source>
        <dbReference type="Proteomes" id="UP000078582"/>
    </source>
</evidence>
<keyword evidence="5" id="KW-0472">Membrane</keyword>
<proteinExistence type="inferred from homology"/>
<evidence type="ECO:0000256" key="4">
    <source>
        <dbReference type="ARBA" id="ARBA00022989"/>
    </source>
</evidence>
<accession>A0A192H373</accession>
<dbReference type="PIRSF" id="PIRSF005859">
    <property type="entry name" value="PBR"/>
    <property type="match status" value="1"/>
</dbReference>
<dbReference type="OrthoDB" id="9795496at2"/>
<dbReference type="AlphaFoldDB" id="A0A192H373"/>
<comment type="subcellular location">
    <subcellularLocation>
        <location evidence="1">Membrane</location>
        <topology evidence="1">Multi-pass membrane protein</topology>
    </subcellularLocation>
</comment>
<protein>
    <submittedName>
        <fullName evidence="6">Sensory protein</fullName>
    </submittedName>
</protein>
<name>A0A192H373_9LACO</name>
<organism evidence="6 7">
    <name type="scientific">Loigolactobacillus backii</name>
    <dbReference type="NCBI Taxonomy" id="375175"/>
    <lineage>
        <taxon>Bacteria</taxon>
        <taxon>Bacillati</taxon>
        <taxon>Bacillota</taxon>
        <taxon>Bacilli</taxon>
        <taxon>Lactobacillales</taxon>
        <taxon>Lactobacillaceae</taxon>
        <taxon>Loigolactobacillus</taxon>
    </lineage>
</organism>
<evidence type="ECO:0000256" key="2">
    <source>
        <dbReference type="ARBA" id="ARBA00007524"/>
    </source>
</evidence>
<dbReference type="CDD" id="cd15904">
    <property type="entry name" value="TSPO_MBR"/>
    <property type="match status" value="1"/>
</dbReference>
<keyword evidence="7" id="KW-1185">Reference proteome</keyword>
<dbReference type="PANTHER" id="PTHR10057:SF0">
    <property type="entry name" value="TRANSLOCATOR PROTEIN"/>
    <property type="match status" value="1"/>
</dbReference>
<evidence type="ECO:0000256" key="5">
    <source>
        <dbReference type="ARBA" id="ARBA00023136"/>
    </source>
</evidence>
<dbReference type="Pfam" id="PF03073">
    <property type="entry name" value="TspO_MBR"/>
    <property type="match status" value="1"/>
</dbReference>
<dbReference type="InterPro" id="IPR038330">
    <property type="entry name" value="TspO/MBR-related_sf"/>
</dbReference>
<reference evidence="6 7" key="1">
    <citation type="submission" date="2016-03" db="EMBL/GenBank/DDBJ databases">
        <title>Pediococcus and Lactobacillus from brewery environment - whole genome sequencing and assembly.</title>
        <authorList>
            <person name="Behr J."/>
            <person name="Geissler A.J."/>
            <person name="Vogel R.F."/>
        </authorList>
    </citation>
    <scope>NUCLEOTIDE SEQUENCE [LARGE SCALE GENOMIC DNA]</scope>
    <source>
        <strain evidence="6 7">TMW 1.1989</strain>
    </source>
</reference>
<dbReference type="InterPro" id="IPR004307">
    <property type="entry name" value="TspO_MBR"/>
</dbReference>
<dbReference type="Proteomes" id="UP000078582">
    <property type="component" value="Chromosome"/>
</dbReference>
<dbReference type="GO" id="GO:0016020">
    <property type="term" value="C:membrane"/>
    <property type="evidence" value="ECO:0007669"/>
    <property type="project" value="UniProtKB-SubCell"/>
</dbReference>
<dbReference type="RefSeq" id="WP_068223566.1">
    <property type="nucleotide sequence ID" value="NZ_CP014873.1"/>
</dbReference>
<dbReference type="EMBL" id="CP014873">
    <property type="protein sequence ID" value="ANK62687.1"/>
    <property type="molecule type" value="Genomic_DNA"/>
</dbReference>
<comment type="similarity">
    <text evidence="2">Belongs to the TspO/BZRP family.</text>
</comment>
<dbReference type="KEGG" id="lbt:AYR52_02820"/>
<dbReference type="GO" id="GO:0033013">
    <property type="term" value="P:tetrapyrrole metabolic process"/>
    <property type="evidence" value="ECO:0007669"/>
    <property type="project" value="UniProtKB-ARBA"/>
</dbReference>
<dbReference type="STRING" id="375175.AYR53_07940"/>
<keyword evidence="4" id="KW-1133">Transmembrane helix</keyword>
<keyword evidence="3" id="KW-0812">Transmembrane</keyword>
<dbReference type="GeneID" id="42982184"/>
<dbReference type="Gene3D" id="1.20.1260.100">
    <property type="entry name" value="TspO/MBR protein"/>
    <property type="match status" value="1"/>
</dbReference>
<dbReference type="PANTHER" id="PTHR10057">
    <property type="entry name" value="PERIPHERAL-TYPE BENZODIAZEPINE RECEPTOR"/>
    <property type="match status" value="1"/>
</dbReference>
<evidence type="ECO:0000313" key="6">
    <source>
        <dbReference type="EMBL" id="ANK62687.1"/>
    </source>
</evidence>
<dbReference type="FunFam" id="1.20.1260.100:FF:000001">
    <property type="entry name" value="translocator protein 2"/>
    <property type="match status" value="1"/>
</dbReference>
<gene>
    <name evidence="6" type="ORF">AYR53_07940</name>
</gene>
<evidence type="ECO:0000256" key="3">
    <source>
        <dbReference type="ARBA" id="ARBA00022692"/>
    </source>
</evidence>
<sequence>MRLKQINWPYLVLAIVIMEIIGGLSSLLAGNIAGIYAQLSKPPLAPPGIVFGIVWPLLYLLLGVYSYYAFYELDHDHGSHLRLLFITQIILNFLWCFIFFHFSAHWLGFIVILIMLVVLLELLFETKKVKNSLTYLIWPYLIWLLFATYLTVGVAILN</sequence>
<evidence type="ECO:0000256" key="1">
    <source>
        <dbReference type="ARBA" id="ARBA00004141"/>
    </source>
</evidence>